<proteinExistence type="predicted"/>
<reference evidence="2 3" key="1">
    <citation type="journal article" date="2007" name="Science">
        <title>The Fusarium graminearum genome reveals a link between localized polymorphism and pathogen specialization.</title>
        <authorList>
            <person name="Cuomo C.A."/>
            <person name="Gueldener U."/>
            <person name="Xu J.-R."/>
            <person name="Trail F."/>
            <person name="Turgeon B.G."/>
            <person name="Di Pietro A."/>
            <person name="Walton J.D."/>
            <person name="Ma L.-J."/>
            <person name="Baker S.E."/>
            <person name="Rep M."/>
            <person name="Adam G."/>
            <person name="Antoniw J."/>
            <person name="Baldwin T."/>
            <person name="Calvo S.E."/>
            <person name="Chang Y.-L."/>
            <person name="DeCaprio D."/>
            <person name="Gale L.R."/>
            <person name="Gnerre S."/>
            <person name="Goswami R.S."/>
            <person name="Hammond-Kosack K."/>
            <person name="Harris L.J."/>
            <person name="Hilburn K."/>
            <person name="Kennell J.C."/>
            <person name="Kroken S."/>
            <person name="Magnuson J.K."/>
            <person name="Mannhaupt G."/>
            <person name="Mauceli E.W."/>
            <person name="Mewes H.-W."/>
            <person name="Mitterbauer R."/>
            <person name="Muehlbauer G."/>
            <person name="Muensterkoetter M."/>
            <person name="Nelson D."/>
            <person name="O'Donnell K."/>
            <person name="Ouellet T."/>
            <person name="Qi W."/>
            <person name="Quesneville H."/>
            <person name="Roncero M.I.G."/>
            <person name="Seong K.-Y."/>
            <person name="Tetko I.V."/>
            <person name="Urban M."/>
            <person name="Waalwijk C."/>
            <person name="Ward T.J."/>
            <person name="Yao J."/>
            <person name="Birren B.W."/>
            <person name="Kistler H.C."/>
        </authorList>
    </citation>
    <scope>NUCLEOTIDE SEQUENCE [LARGE SCALE GENOMIC DNA]</scope>
    <source>
        <strain evidence="3">ATCC MYA-4620 / CBS 123657 / FGSC 9075 / NRRL 31084 / PH-1</strain>
        <strain evidence="2">PH-1 / ATCC MYA-4620 / FGSC 9075 / NRRL 31084</strain>
    </source>
</reference>
<dbReference type="EnsemblFungi" id="CEF78327">
    <property type="protein sequence ID" value="CEF78327"/>
    <property type="gene ID" value="FGRRES_15190"/>
</dbReference>
<keyword evidence="3" id="KW-1185">Reference proteome</keyword>
<dbReference type="Proteomes" id="UP000070720">
    <property type="component" value="Chromosome 2"/>
</dbReference>
<name>A0A0E0S4A2_GIBZE</name>
<dbReference type="VEuPathDB" id="FungiDB:FGRAMPH1_01G13047"/>
<accession>A0A0E0S4A2</accession>
<reference evidence="2" key="5">
    <citation type="submission" date="2017-01" db="UniProtKB">
        <authorList>
            <consortium name="EnsemblFungi"/>
        </authorList>
    </citation>
    <scope>IDENTIFICATION</scope>
    <source>
        <strain evidence="2">PH-1 / ATCC MYA-4620 / FGSC 9075 / NRRL 31084</strain>
    </source>
</reference>
<gene>
    <name evidence="1" type="ORF">FGRAMPH1_01T13047</name>
</gene>
<reference key="3">
    <citation type="submission" date="2014-02" db="EMBL/GenBank/DDBJ databases">
        <title>A revised Fusarium graminearum genomic reference sequence using whole shotgun re-sequencing.</title>
        <authorList>
            <person name="King R."/>
            <person name="Urban M."/>
            <person name="Hassani-Pak K."/>
            <person name="Hammond-Kosack K."/>
        </authorList>
    </citation>
    <scope>NUCLEOTIDE SEQUENCE</scope>
    <source>
        <strain>PH-1</strain>
    </source>
</reference>
<evidence type="ECO:0000313" key="1">
    <source>
        <dbReference type="EMBL" id="CEF78327.1"/>
    </source>
</evidence>
<reference evidence="1 3" key="4">
    <citation type="journal article" date="2015" name="BMC Genomics">
        <title>The completed genome sequence of the pathogenic ascomycete fungus Fusarium graminearum.</title>
        <authorList>
            <person name="King R."/>
            <person name="Urban M."/>
            <person name="Hammond-Kosack M.C."/>
            <person name="Hassani-Pak K."/>
            <person name="Hammond-Kosack K.E."/>
        </authorList>
    </citation>
    <scope>NUCLEOTIDE SEQUENCE [LARGE SCALE GENOMIC DNA]</scope>
    <source>
        <strain evidence="3">ATCC MYA-4620 / CBS 123657 / FGSC 9075 / NRRL 31084 / PH-1</strain>
        <strain evidence="1">PH-1</strain>
    </source>
</reference>
<protein>
    <submittedName>
        <fullName evidence="1">Chromosome 2, complete genome</fullName>
    </submittedName>
</protein>
<evidence type="ECO:0000313" key="2">
    <source>
        <dbReference type="EnsemblFungi" id="CEF78327"/>
    </source>
</evidence>
<dbReference type="AlphaFoldDB" id="A0A0E0S4A2"/>
<organism evidence="2">
    <name type="scientific">Gibberella zeae (strain ATCC MYA-4620 / CBS 123657 / FGSC 9075 / NRRL 31084 / PH-1)</name>
    <name type="common">Wheat head blight fungus</name>
    <name type="synonym">Fusarium graminearum</name>
    <dbReference type="NCBI Taxonomy" id="229533"/>
    <lineage>
        <taxon>Eukaryota</taxon>
        <taxon>Fungi</taxon>
        <taxon>Dikarya</taxon>
        <taxon>Ascomycota</taxon>
        <taxon>Pezizomycotina</taxon>
        <taxon>Sordariomycetes</taxon>
        <taxon>Hypocreomycetidae</taxon>
        <taxon>Hypocreales</taxon>
        <taxon>Nectriaceae</taxon>
        <taxon>Fusarium</taxon>
    </lineage>
</organism>
<dbReference type="EMBL" id="HG970333">
    <property type="protein sequence ID" value="CEF78327.1"/>
    <property type="molecule type" value="Genomic_DNA"/>
</dbReference>
<dbReference type="InParanoid" id="A0A0E0S4A2"/>
<evidence type="ECO:0000313" key="3">
    <source>
        <dbReference type="Proteomes" id="UP000070720"/>
    </source>
</evidence>
<sequence length="88" mass="10224">MLVSGVALKRAAVEEGDANQLQSIVNLTRTKERVEIIGHIVPLRKRSGIWGHKLNFLPLLCLWFHAKFHNVFKHHWFKNDELKIDNEA</sequence>
<reference evidence="2 3" key="2">
    <citation type="journal article" date="2010" name="Nature">
        <title>Comparative genomics reveals mobile pathogenicity chromosomes in Fusarium.</title>
        <authorList>
            <person name="Ma L.J."/>
            <person name="van der Does H.C."/>
            <person name="Borkovich K.A."/>
            <person name="Coleman J.J."/>
            <person name="Daboussi M.J."/>
            <person name="Di Pietro A."/>
            <person name="Dufresne M."/>
            <person name="Freitag M."/>
            <person name="Grabherr M."/>
            <person name="Henrissat B."/>
            <person name="Houterman P.M."/>
            <person name="Kang S."/>
            <person name="Shim W.B."/>
            <person name="Woloshuk C."/>
            <person name="Xie X."/>
            <person name="Xu J.R."/>
            <person name="Antoniw J."/>
            <person name="Baker S.E."/>
            <person name="Bluhm B.H."/>
            <person name="Breakspear A."/>
            <person name="Brown D.W."/>
            <person name="Butchko R.A."/>
            <person name="Chapman S."/>
            <person name="Coulson R."/>
            <person name="Coutinho P.M."/>
            <person name="Danchin E.G."/>
            <person name="Diener A."/>
            <person name="Gale L.R."/>
            <person name="Gardiner D.M."/>
            <person name="Goff S."/>
            <person name="Hammond-Kosack K.E."/>
            <person name="Hilburn K."/>
            <person name="Hua-Van A."/>
            <person name="Jonkers W."/>
            <person name="Kazan K."/>
            <person name="Kodira C.D."/>
            <person name="Koehrsen M."/>
            <person name="Kumar L."/>
            <person name="Lee Y.H."/>
            <person name="Li L."/>
            <person name="Manners J.M."/>
            <person name="Miranda-Saavedra D."/>
            <person name="Mukherjee M."/>
            <person name="Park G."/>
            <person name="Park J."/>
            <person name="Park S.Y."/>
            <person name="Proctor R.H."/>
            <person name="Regev A."/>
            <person name="Ruiz-Roldan M.C."/>
            <person name="Sain D."/>
            <person name="Sakthikumar S."/>
            <person name="Sykes S."/>
            <person name="Schwartz D.C."/>
            <person name="Turgeon B.G."/>
            <person name="Wapinski I."/>
            <person name="Yoder O."/>
            <person name="Young S."/>
            <person name="Zeng Q."/>
            <person name="Zhou S."/>
            <person name="Galagan J."/>
            <person name="Cuomo C.A."/>
            <person name="Kistler H.C."/>
            <person name="Rep M."/>
        </authorList>
    </citation>
    <scope>GENOME REANNOTATION</scope>
    <source>
        <strain evidence="3">ATCC MYA-4620 / CBS 123657 / FGSC 9075 / NRRL 31084 / PH-1</strain>
        <strain evidence="2">PH-1 / ATCC MYA-4620 / FGSC 9075 / NRRL 31084</strain>
    </source>
</reference>